<dbReference type="EMBL" id="VSDO01000006">
    <property type="protein sequence ID" value="TYA09971.1"/>
    <property type="molecule type" value="Genomic_DNA"/>
</dbReference>
<dbReference type="GO" id="GO:0000160">
    <property type="term" value="P:phosphorelay signal transduction system"/>
    <property type="evidence" value="ECO:0007669"/>
    <property type="project" value="InterPro"/>
</dbReference>
<proteinExistence type="predicted"/>
<evidence type="ECO:0000259" key="6">
    <source>
        <dbReference type="PROSITE" id="PS50110"/>
    </source>
</evidence>
<feature type="modified residue" description="4-aspartylphosphate" evidence="4">
    <location>
        <position position="55"/>
    </location>
</feature>
<evidence type="ECO:0000256" key="3">
    <source>
        <dbReference type="ARBA" id="ARBA00023163"/>
    </source>
</evidence>
<keyword evidence="4" id="KW-0597">Phosphoprotein</keyword>
<sequence length="529" mass="61379">MLRVLLVDDEYMVLDALCNDIRWGALGMEIVATAVNGKQALERCAVYQPDLVVTDITMPVMDGFALMAELSRDFPDIRFAILTAHKDFQYARQALSAGALDYLLKTPMNIEEIEKTLLRCKDAVIQQKEVKRRALLGDRLQKEHIWEIRRHMLEQIRRGVFNYSAEAENLIRGDNGRLGRAPFFVLCVRLAQRSSLFAQYPESDHSLICFTMNQAIYEIVSEQVVGDVLPHINGEAFILVQRPATASKAEAETQIHGLYHALNQWFRKFLNTTLLCGISPVFPELSLLKQGISQALQTLEIQFYDNRGTLHFHHDYQRVVWRHDSDYDWEILTERLLFQWSMEEVEGRIQGLQSLQAFVREKRPRPSKLKANIIELLERLALPLTRQEWMQLEYSDTLEHWNAQLEAVLCKLPKPIAGRQANKHPDIQKALSFIHNHLGENLTLQKVAEHIHMNPSYLSHLFKLQTGDNFLDFLTMLRIQKARDYLLRPEFKNYEIAEKVGFTNYPHFCTVFKKMTGLTPGEYRRSVRT</sequence>
<keyword evidence="3" id="KW-0804">Transcription</keyword>
<evidence type="ECO:0000313" key="7">
    <source>
        <dbReference type="EMBL" id="TYA09971.1"/>
    </source>
</evidence>
<dbReference type="InterPro" id="IPR011006">
    <property type="entry name" value="CheY-like_superfamily"/>
</dbReference>
<dbReference type="PANTHER" id="PTHR43280">
    <property type="entry name" value="ARAC-FAMILY TRANSCRIPTIONAL REGULATOR"/>
    <property type="match status" value="1"/>
</dbReference>
<dbReference type="Gene3D" id="1.10.10.60">
    <property type="entry name" value="Homeodomain-like"/>
    <property type="match status" value="2"/>
</dbReference>
<dbReference type="PANTHER" id="PTHR43280:SF10">
    <property type="entry name" value="REGULATORY PROTEIN POCR"/>
    <property type="match status" value="1"/>
</dbReference>
<reference evidence="7 8" key="1">
    <citation type="submission" date="2019-08" db="EMBL/GenBank/DDBJ databases">
        <title>Genome sequencing of Paenibacillus faecis DSM 23593(T).</title>
        <authorList>
            <person name="Kook J.-K."/>
            <person name="Park S.-N."/>
            <person name="Lim Y.K."/>
        </authorList>
    </citation>
    <scope>NUCLEOTIDE SEQUENCE [LARGE SCALE GENOMIC DNA]</scope>
    <source>
        <strain evidence="7 8">DSM 23593</strain>
    </source>
</reference>
<dbReference type="Pfam" id="PF12833">
    <property type="entry name" value="HTH_18"/>
    <property type="match status" value="1"/>
</dbReference>
<dbReference type="AlphaFoldDB" id="A0A5D0CJG8"/>
<dbReference type="SUPFAM" id="SSF52172">
    <property type="entry name" value="CheY-like"/>
    <property type="match status" value="1"/>
</dbReference>
<evidence type="ECO:0000256" key="2">
    <source>
        <dbReference type="ARBA" id="ARBA00023125"/>
    </source>
</evidence>
<dbReference type="PROSITE" id="PS01124">
    <property type="entry name" value="HTH_ARAC_FAMILY_2"/>
    <property type="match status" value="1"/>
</dbReference>
<gene>
    <name evidence="7" type="ORF">FRY98_25530</name>
</gene>
<keyword evidence="2" id="KW-0238">DNA-binding</keyword>
<dbReference type="Gene3D" id="3.40.50.2300">
    <property type="match status" value="1"/>
</dbReference>
<dbReference type="InterPro" id="IPR018060">
    <property type="entry name" value="HTH_AraC"/>
</dbReference>
<dbReference type="GO" id="GO:0043565">
    <property type="term" value="F:sequence-specific DNA binding"/>
    <property type="evidence" value="ECO:0007669"/>
    <property type="project" value="InterPro"/>
</dbReference>
<name>A0A5D0CJG8_9BACL</name>
<comment type="caution">
    <text evidence="7">The sequence shown here is derived from an EMBL/GenBank/DDBJ whole genome shotgun (WGS) entry which is preliminary data.</text>
</comment>
<keyword evidence="8" id="KW-1185">Reference proteome</keyword>
<dbReference type="OrthoDB" id="2524731at2"/>
<dbReference type="GO" id="GO:0003700">
    <property type="term" value="F:DNA-binding transcription factor activity"/>
    <property type="evidence" value="ECO:0007669"/>
    <property type="project" value="InterPro"/>
</dbReference>
<dbReference type="CDD" id="cd17536">
    <property type="entry name" value="REC_YesN-like"/>
    <property type="match status" value="1"/>
</dbReference>
<evidence type="ECO:0000259" key="5">
    <source>
        <dbReference type="PROSITE" id="PS01124"/>
    </source>
</evidence>
<organism evidence="7 8">
    <name type="scientific">Paenibacillus faecis</name>
    <dbReference type="NCBI Taxonomy" id="862114"/>
    <lineage>
        <taxon>Bacteria</taxon>
        <taxon>Bacillati</taxon>
        <taxon>Bacillota</taxon>
        <taxon>Bacilli</taxon>
        <taxon>Bacillales</taxon>
        <taxon>Paenibacillaceae</taxon>
        <taxon>Paenibacillus</taxon>
    </lineage>
</organism>
<dbReference type="SMART" id="SM00448">
    <property type="entry name" value="REC"/>
    <property type="match status" value="1"/>
</dbReference>
<dbReference type="Proteomes" id="UP000325218">
    <property type="component" value="Unassembled WGS sequence"/>
</dbReference>
<dbReference type="InterPro" id="IPR001789">
    <property type="entry name" value="Sig_transdc_resp-reg_receiver"/>
</dbReference>
<dbReference type="Pfam" id="PF00072">
    <property type="entry name" value="Response_reg"/>
    <property type="match status" value="1"/>
</dbReference>
<dbReference type="SUPFAM" id="SSF46689">
    <property type="entry name" value="Homeodomain-like"/>
    <property type="match status" value="2"/>
</dbReference>
<feature type="domain" description="HTH araC/xylS-type" evidence="5">
    <location>
        <begin position="428"/>
        <end position="526"/>
    </location>
</feature>
<dbReference type="PROSITE" id="PS50110">
    <property type="entry name" value="RESPONSE_REGULATORY"/>
    <property type="match status" value="1"/>
</dbReference>
<dbReference type="InterPro" id="IPR009057">
    <property type="entry name" value="Homeodomain-like_sf"/>
</dbReference>
<protein>
    <submittedName>
        <fullName evidence="7">Response regulator</fullName>
    </submittedName>
</protein>
<evidence type="ECO:0000256" key="4">
    <source>
        <dbReference type="PROSITE-ProRule" id="PRU00169"/>
    </source>
</evidence>
<dbReference type="SMART" id="SM00342">
    <property type="entry name" value="HTH_ARAC"/>
    <property type="match status" value="1"/>
</dbReference>
<evidence type="ECO:0000313" key="8">
    <source>
        <dbReference type="Proteomes" id="UP000325218"/>
    </source>
</evidence>
<feature type="domain" description="Response regulatory" evidence="6">
    <location>
        <begin position="3"/>
        <end position="120"/>
    </location>
</feature>
<dbReference type="RefSeq" id="WP_148457534.1">
    <property type="nucleotide sequence ID" value="NZ_VSDO01000006.1"/>
</dbReference>
<accession>A0A5D0CJG8</accession>
<evidence type="ECO:0000256" key="1">
    <source>
        <dbReference type="ARBA" id="ARBA00023015"/>
    </source>
</evidence>
<keyword evidence="1" id="KW-0805">Transcription regulation</keyword>